<accession>A0AAD9KRS1</accession>
<evidence type="ECO:0000256" key="7">
    <source>
        <dbReference type="ARBA" id="ARBA00066411"/>
    </source>
</evidence>
<dbReference type="Pfam" id="PF13669">
    <property type="entry name" value="Glyoxalase_4"/>
    <property type="match status" value="1"/>
</dbReference>
<reference evidence="11" key="1">
    <citation type="journal article" date="2023" name="Mol. Biol. Evol.">
        <title>Third-Generation Sequencing Reveals the Adaptive Role of the Epigenome in Three Deep-Sea Polychaetes.</title>
        <authorList>
            <person name="Perez M."/>
            <person name="Aroh O."/>
            <person name="Sun Y."/>
            <person name="Lan Y."/>
            <person name="Juniper S.K."/>
            <person name="Young C.R."/>
            <person name="Angers B."/>
            <person name="Qian P.Y."/>
        </authorList>
    </citation>
    <scope>NUCLEOTIDE SEQUENCE</scope>
    <source>
        <strain evidence="11">R07B-5</strain>
    </source>
</reference>
<keyword evidence="3" id="KW-0413">Isomerase</keyword>
<organism evidence="11 12">
    <name type="scientific">Ridgeia piscesae</name>
    <name type="common">Tubeworm</name>
    <dbReference type="NCBI Taxonomy" id="27915"/>
    <lineage>
        <taxon>Eukaryota</taxon>
        <taxon>Metazoa</taxon>
        <taxon>Spiralia</taxon>
        <taxon>Lophotrochozoa</taxon>
        <taxon>Annelida</taxon>
        <taxon>Polychaeta</taxon>
        <taxon>Sedentaria</taxon>
        <taxon>Canalipalpata</taxon>
        <taxon>Sabellida</taxon>
        <taxon>Siboglinidae</taxon>
        <taxon>Ridgeia</taxon>
    </lineage>
</organism>
<dbReference type="AlphaFoldDB" id="A0AAD9KRS1"/>
<evidence type="ECO:0000256" key="4">
    <source>
        <dbReference type="ARBA" id="ARBA00023285"/>
    </source>
</evidence>
<keyword evidence="12" id="KW-1185">Reference proteome</keyword>
<dbReference type="EMBL" id="JAODUO010000682">
    <property type="protein sequence ID" value="KAK2176117.1"/>
    <property type="molecule type" value="Genomic_DNA"/>
</dbReference>
<sequence>MRLDCLHTPTPRLCSAQSDVPKKVWQLGKLNHVAIAVPDLEKATKLFRDVLGANVSDPQPQPDHGVYTVFIQLGDAKIELLYPLGEKSPIDGFLEKNKNGGMHHICIEVSDIQAAIKDLKSNNIRTLGAEPKIGAHGKPVIFLHPKDCNGTLVELEQE</sequence>
<comment type="function">
    <text evidence="6">Methylmalonyl-CoA epimerase involved in propionyl-CoA metabolism.</text>
</comment>
<dbReference type="InterPro" id="IPR029068">
    <property type="entry name" value="Glyas_Bleomycin-R_OHBP_Dase"/>
</dbReference>
<dbReference type="GO" id="GO:0005739">
    <property type="term" value="C:mitochondrion"/>
    <property type="evidence" value="ECO:0007669"/>
    <property type="project" value="TreeGrafter"/>
</dbReference>
<dbReference type="NCBIfam" id="TIGR03081">
    <property type="entry name" value="metmalonyl_epim"/>
    <property type="match status" value="1"/>
</dbReference>
<name>A0AAD9KRS1_RIDPI</name>
<evidence type="ECO:0000256" key="5">
    <source>
        <dbReference type="ARBA" id="ARBA00050406"/>
    </source>
</evidence>
<dbReference type="SUPFAM" id="SSF54593">
    <property type="entry name" value="Glyoxalase/Bleomycin resistance protein/Dihydroxybiphenyl dioxygenase"/>
    <property type="match status" value="1"/>
</dbReference>
<evidence type="ECO:0000313" key="11">
    <source>
        <dbReference type="EMBL" id="KAK2176117.1"/>
    </source>
</evidence>
<evidence type="ECO:0000256" key="6">
    <source>
        <dbReference type="ARBA" id="ARBA00053742"/>
    </source>
</evidence>
<comment type="catalytic activity">
    <reaction evidence="5">
        <text>(R)-methylmalonyl-CoA = (S)-methylmalonyl-CoA</text>
        <dbReference type="Rhea" id="RHEA:20553"/>
        <dbReference type="ChEBI" id="CHEBI:57326"/>
        <dbReference type="ChEBI" id="CHEBI:57327"/>
        <dbReference type="EC" id="5.1.99.1"/>
    </reaction>
    <physiologicalReaction direction="right-to-left" evidence="5">
        <dbReference type="Rhea" id="RHEA:20555"/>
    </physiologicalReaction>
</comment>
<dbReference type="EC" id="5.1.99.1" evidence="7"/>
<dbReference type="CDD" id="cd07249">
    <property type="entry name" value="MMCE"/>
    <property type="match status" value="1"/>
</dbReference>
<dbReference type="GO" id="GO:0004493">
    <property type="term" value="F:methylmalonyl-CoA epimerase activity"/>
    <property type="evidence" value="ECO:0007669"/>
    <property type="project" value="UniProtKB-EC"/>
</dbReference>
<keyword evidence="2" id="KW-0479">Metal-binding</keyword>
<comment type="caution">
    <text evidence="11">The sequence shown here is derived from an EMBL/GenBank/DDBJ whole genome shotgun (WGS) entry which is preliminary data.</text>
</comment>
<dbReference type="GO" id="GO:0046491">
    <property type="term" value="P:L-methylmalonyl-CoA metabolic process"/>
    <property type="evidence" value="ECO:0007669"/>
    <property type="project" value="TreeGrafter"/>
</dbReference>
<dbReference type="PROSITE" id="PS51819">
    <property type="entry name" value="VOC"/>
    <property type="match status" value="1"/>
</dbReference>
<protein>
    <recommendedName>
        <fullName evidence="8">Methylmalonyl-CoA epimerase, mitochondrial</fullName>
        <ecNumber evidence="7">5.1.99.1</ecNumber>
    </recommendedName>
    <alternativeName>
        <fullName evidence="9">DL-methylmalonyl-CoA racemase</fullName>
    </alternativeName>
</protein>
<dbReference type="Gene3D" id="3.10.180.10">
    <property type="entry name" value="2,3-Dihydroxybiphenyl 1,2-Dioxygenase, domain 1"/>
    <property type="match status" value="1"/>
</dbReference>
<proteinExistence type="inferred from homology"/>
<evidence type="ECO:0000259" key="10">
    <source>
        <dbReference type="PROSITE" id="PS51819"/>
    </source>
</evidence>
<dbReference type="InterPro" id="IPR037523">
    <property type="entry name" value="VOC_core"/>
</dbReference>
<dbReference type="PANTHER" id="PTHR43048">
    <property type="entry name" value="METHYLMALONYL-COA EPIMERASE"/>
    <property type="match status" value="1"/>
</dbReference>
<evidence type="ECO:0000256" key="8">
    <source>
        <dbReference type="ARBA" id="ARBA00071337"/>
    </source>
</evidence>
<gene>
    <name evidence="11" type="ORF">NP493_682g01036</name>
</gene>
<dbReference type="Proteomes" id="UP001209878">
    <property type="component" value="Unassembled WGS sequence"/>
</dbReference>
<evidence type="ECO:0000313" key="12">
    <source>
        <dbReference type="Proteomes" id="UP001209878"/>
    </source>
</evidence>
<dbReference type="FunFam" id="3.10.180.10:FF:000003">
    <property type="entry name" value="Methylmalonyl-CoA epimerase, mitochondrial"/>
    <property type="match status" value="1"/>
</dbReference>
<keyword evidence="4" id="KW-0170">Cobalt</keyword>
<evidence type="ECO:0000256" key="2">
    <source>
        <dbReference type="ARBA" id="ARBA00022723"/>
    </source>
</evidence>
<comment type="similarity">
    <text evidence="1">Belongs to the methylmalonyl-CoA epimerase family.</text>
</comment>
<dbReference type="GO" id="GO:0046872">
    <property type="term" value="F:metal ion binding"/>
    <property type="evidence" value="ECO:0007669"/>
    <property type="project" value="UniProtKB-KW"/>
</dbReference>
<evidence type="ECO:0000256" key="1">
    <source>
        <dbReference type="ARBA" id="ARBA00009308"/>
    </source>
</evidence>
<dbReference type="InterPro" id="IPR017515">
    <property type="entry name" value="MeMalonyl-CoA_epimerase"/>
</dbReference>
<feature type="domain" description="VOC" evidence="10">
    <location>
        <begin position="29"/>
        <end position="158"/>
    </location>
</feature>
<evidence type="ECO:0000256" key="3">
    <source>
        <dbReference type="ARBA" id="ARBA00023235"/>
    </source>
</evidence>
<evidence type="ECO:0000256" key="9">
    <source>
        <dbReference type="ARBA" id="ARBA00081771"/>
    </source>
</evidence>
<dbReference type="InterPro" id="IPR051785">
    <property type="entry name" value="MMCE/EMCE_epimerase"/>
</dbReference>
<dbReference type="PANTHER" id="PTHR43048:SF3">
    <property type="entry name" value="METHYLMALONYL-COA EPIMERASE, MITOCHONDRIAL"/>
    <property type="match status" value="1"/>
</dbReference>